<feature type="compositionally biased region" description="Acidic residues" evidence="1">
    <location>
        <begin position="48"/>
        <end position="62"/>
    </location>
</feature>
<evidence type="ECO:0000313" key="3">
    <source>
        <dbReference type="Proteomes" id="UP001269144"/>
    </source>
</evidence>
<comment type="caution">
    <text evidence="2">The sequence shown here is derived from an EMBL/GenBank/DDBJ whole genome shotgun (WGS) entry which is preliminary data.</text>
</comment>
<gene>
    <name evidence="2" type="ORF">RGQ15_09600</name>
</gene>
<name>A0ABU2HS22_9RHOB</name>
<reference evidence="3" key="1">
    <citation type="submission" date="2023-07" db="EMBL/GenBank/DDBJ databases">
        <title>Paracoccus sp. MBLB3053 whole genome sequence.</title>
        <authorList>
            <person name="Hwang C.Y."/>
            <person name="Cho E.-S."/>
            <person name="Seo M.-J."/>
        </authorList>
    </citation>
    <scope>NUCLEOTIDE SEQUENCE [LARGE SCALE GENOMIC DNA]</scope>
    <source>
        <strain evidence="3">MBLB3053</strain>
    </source>
</reference>
<evidence type="ECO:0000313" key="2">
    <source>
        <dbReference type="EMBL" id="MDS9467821.1"/>
    </source>
</evidence>
<dbReference type="RefSeq" id="WP_311159991.1">
    <property type="nucleotide sequence ID" value="NZ_JAVQLW010000001.1"/>
</dbReference>
<accession>A0ABU2HS22</accession>
<sequence length="62" mass="7130">MTRYRFWCSNLFGIVRADHEEDAIYKIEESFVGDFVHDGSSPLIILDEGPDEDESTDDESTE</sequence>
<dbReference type="EMBL" id="JAVQLW010000001">
    <property type="protein sequence ID" value="MDS9467821.1"/>
    <property type="molecule type" value="Genomic_DNA"/>
</dbReference>
<keyword evidence="3" id="KW-1185">Reference proteome</keyword>
<feature type="region of interest" description="Disordered" evidence="1">
    <location>
        <begin position="43"/>
        <end position="62"/>
    </location>
</feature>
<protein>
    <submittedName>
        <fullName evidence="2">Uncharacterized protein</fullName>
    </submittedName>
</protein>
<organism evidence="2 3">
    <name type="scientific">Paracoccus aurantius</name>
    <dbReference type="NCBI Taxonomy" id="3073814"/>
    <lineage>
        <taxon>Bacteria</taxon>
        <taxon>Pseudomonadati</taxon>
        <taxon>Pseudomonadota</taxon>
        <taxon>Alphaproteobacteria</taxon>
        <taxon>Rhodobacterales</taxon>
        <taxon>Paracoccaceae</taxon>
        <taxon>Paracoccus</taxon>
    </lineage>
</organism>
<dbReference type="Proteomes" id="UP001269144">
    <property type="component" value="Unassembled WGS sequence"/>
</dbReference>
<proteinExistence type="predicted"/>
<evidence type="ECO:0000256" key="1">
    <source>
        <dbReference type="SAM" id="MobiDB-lite"/>
    </source>
</evidence>